<dbReference type="InterPro" id="IPR010982">
    <property type="entry name" value="Lambda_DNA-bd_dom_sf"/>
</dbReference>
<dbReference type="RefSeq" id="WP_079653203.1">
    <property type="nucleotide sequence ID" value="NZ_FSMV01000002.1"/>
</dbReference>
<name>A0AB74FDJ2_9MYCO</name>
<evidence type="ECO:0000313" key="3">
    <source>
        <dbReference type="Proteomes" id="UP000184831"/>
    </source>
</evidence>
<evidence type="ECO:0000259" key="1">
    <source>
        <dbReference type="PROSITE" id="PS50943"/>
    </source>
</evidence>
<dbReference type="Proteomes" id="UP000184831">
    <property type="component" value="Unassembled WGS sequence"/>
</dbReference>
<dbReference type="SMART" id="SM00530">
    <property type="entry name" value="HTH_XRE"/>
    <property type="match status" value="1"/>
</dbReference>
<dbReference type="SUPFAM" id="SSF47413">
    <property type="entry name" value="lambda repressor-like DNA-binding domains"/>
    <property type="match status" value="1"/>
</dbReference>
<dbReference type="Gene3D" id="1.10.260.40">
    <property type="entry name" value="lambda repressor-like DNA-binding domains"/>
    <property type="match status" value="1"/>
</dbReference>
<dbReference type="GO" id="GO:0003677">
    <property type="term" value="F:DNA binding"/>
    <property type="evidence" value="ECO:0007669"/>
    <property type="project" value="InterPro"/>
</dbReference>
<dbReference type="CDD" id="cd00093">
    <property type="entry name" value="HTH_XRE"/>
    <property type="match status" value="1"/>
</dbReference>
<dbReference type="PROSITE" id="PS50943">
    <property type="entry name" value="HTH_CROC1"/>
    <property type="match status" value="1"/>
</dbReference>
<evidence type="ECO:0000313" key="2">
    <source>
        <dbReference type="EMBL" id="SIM96437.1"/>
    </source>
</evidence>
<proteinExistence type="predicted"/>
<reference evidence="2 3" key="1">
    <citation type="submission" date="2016-11" db="EMBL/GenBank/DDBJ databases">
        <authorList>
            <consortium name="Pathogen Informatics"/>
        </authorList>
    </citation>
    <scope>NUCLEOTIDE SEQUENCE [LARGE SCALE GENOMIC DNA]</scope>
    <source>
        <strain evidence="2 3">696</strain>
    </source>
</reference>
<sequence>MPAMEPLGPMVRIKQVRIDHNLSQSQLAERIAEQGVEVTDAGISNVENGNKKASDRLLNAWAKALGIDPLDVWHGPLRPPVEPAAPLRRKTVA</sequence>
<protein>
    <submittedName>
        <fullName evidence="2">Helix-turn-helix domain</fullName>
    </submittedName>
</protein>
<dbReference type="Pfam" id="PF01381">
    <property type="entry name" value="HTH_3"/>
    <property type="match status" value="1"/>
</dbReference>
<accession>A0AB74FDJ2</accession>
<gene>
    <name evidence="2" type="ORF">SAMEA2152244_02803</name>
</gene>
<organism evidence="2 3">
    <name type="scientific">Mycobacteroides abscessus subsp. abscessus</name>
    <dbReference type="NCBI Taxonomy" id="1185650"/>
    <lineage>
        <taxon>Bacteria</taxon>
        <taxon>Bacillati</taxon>
        <taxon>Actinomycetota</taxon>
        <taxon>Actinomycetes</taxon>
        <taxon>Mycobacteriales</taxon>
        <taxon>Mycobacteriaceae</taxon>
        <taxon>Mycobacteroides</taxon>
        <taxon>Mycobacteroides abscessus</taxon>
    </lineage>
</organism>
<dbReference type="InterPro" id="IPR001387">
    <property type="entry name" value="Cro/C1-type_HTH"/>
</dbReference>
<comment type="caution">
    <text evidence="2">The sequence shown here is derived from an EMBL/GenBank/DDBJ whole genome shotgun (WGS) entry which is preliminary data.</text>
</comment>
<dbReference type="AlphaFoldDB" id="A0AB74FDJ2"/>
<feature type="domain" description="HTH cro/C1-type" evidence="1">
    <location>
        <begin position="13"/>
        <end position="72"/>
    </location>
</feature>
<dbReference type="EMBL" id="FSQE01000004">
    <property type="protein sequence ID" value="SIM96437.1"/>
    <property type="molecule type" value="Genomic_DNA"/>
</dbReference>